<dbReference type="InterPro" id="IPR043502">
    <property type="entry name" value="DNA/RNA_pol_sf"/>
</dbReference>
<reference evidence="2" key="1">
    <citation type="submission" date="2017-09" db="EMBL/GenBank/DDBJ databases">
        <title>Depth-based differentiation of microbial function through sediment-hosted aquifers and enrichment of novel symbionts in the deep terrestrial subsurface.</title>
        <authorList>
            <person name="Probst A.J."/>
            <person name="Ladd B."/>
            <person name="Jarett J.K."/>
            <person name="Geller-Mcgrath D.E."/>
            <person name="Sieber C.M.K."/>
            <person name="Emerson J.B."/>
            <person name="Anantharaman K."/>
            <person name="Thomas B.C."/>
            <person name="Malmstrom R."/>
            <person name="Stieglmeier M."/>
            <person name="Klingl A."/>
            <person name="Woyke T."/>
            <person name="Ryan C.M."/>
            <person name="Banfield J.F."/>
        </authorList>
    </citation>
    <scope>NUCLEOTIDE SEQUENCE [LARGE SCALE GENOMIC DNA]</scope>
</reference>
<dbReference type="EMBL" id="PFPA01000035">
    <property type="protein sequence ID" value="PIZ88184.1"/>
    <property type="molecule type" value="Genomic_DNA"/>
</dbReference>
<keyword evidence="1" id="KW-0695">RNA-directed DNA polymerase</keyword>
<protein>
    <submittedName>
        <fullName evidence="1">Reverse transcriptase</fullName>
    </submittedName>
</protein>
<name>A0A2M7UW32_9BACT</name>
<comment type="caution">
    <text evidence="1">The sequence shown here is derived from an EMBL/GenBank/DDBJ whole genome shotgun (WGS) entry which is preliminary data.</text>
</comment>
<sequence>MFNKICSFENLYLAYRKAKKCKRYRNEILKFSYYLEENLLKLQEELLGQAYQHGGYREFIVRDLKKRRIKAAPFRDRVIHHALCNFIEPIFDKGFIYDSYACRKEKGTHKAVKRLERFIKSANSTLRERERE</sequence>
<evidence type="ECO:0000313" key="1">
    <source>
        <dbReference type="EMBL" id="PIZ88184.1"/>
    </source>
</evidence>
<dbReference type="SUPFAM" id="SSF56672">
    <property type="entry name" value="DNA/RNA polymerases"/>
    <property type="match status" value="1"/>
</dbReference>
<dbReference type="Proteomes" id="UP000230081">
    <property type="component" value="Unassembled WGS sequence"/>
</dbReference>
<keyword evidence="1" id="KW-0548">Nucleotidyltransferase</keyword>
<evidence type="ECO:0000313" key="2">
    <source>
        <dbReference type="Proteomes" id="UP000230081"/>
    </source>
</evidence>
<gene>
    <name evidence="1" type="ORF">COX91_01510</name>
</gene>
<organism evidence="1 2">
    <name type="scientific">Candidatus Nealsonbacteria bacterium CG_4_10_14_0_2_um_filter_39_15</name>
    <dbReference type="NCBI Taxonomy" id="1974681"/>
    <lineage>
        <taxon>Bacteria</taxon>
        <taxon>Candidatus Nealsoniibacteriota</taxon>
    </lineage>
</organism>
<accession>A0A2M7UW32</accession>
<dbReference type="AlphaFoldDB" id="A0A2M7UW32"/>
<proteinExistence type="predicted"/>
<keyword evidence="1" id="KW-0808">Transferase</keyword>
<dbReference type="GO" id="GO:0003964">
    <property type="term" value="F:RNA-directed DNA polymerase activity"/>
    <property type="evidence" value="ECO:0007669"/>
    <property type="project" value="UniProtKB-KW"/>
</dbReference>